<evidence type="ECO:0000313" key="3">
    <source>
        <dbReference type="EMBL" id="MVT27626.1"/>
    </source>
</evidence>
<organism evidence="3 4">
    <name type="scientific">Nesterenkonia alkaliphila</name>
    <dbReference type="NCBI Taxonomy" id="1463631"/>
    <lineage>
        <taxon>Bacteria</taxon>
        <taxon>Bacillati</taxon>
        <taxon>Actinomycetota</taxon>
        <taxon>Actinomycetes</taxon>
        <taxon>Micrococcales</taxon>
        <taxon>Micrococcaceae</taxon>
        <taxon>Nesterenkonia</taxon>
    </lineage>
</organism>
<dbReference type="GO" id="GO:0005737">
    <property type="term" value="C:cytoplasm"/>
    <property type="evidence" value="ECO:0007669"/>
    <property type="project" value="TreeGrafter"/>
</dbReference>
<dbReference type="PANTHER" id="PTHR16301:SF20">
    <property type="entry name" value="IMPACT FAMILY MEMBER YIGZ"/>
    <property type="match status" value="1"/>
</dbReference>
<evidence type="ECO:0000256" key="1">
    <source>
        <dbReference type="ARBA" id="ARBA00007665"/>
    </source>
</evidence>
<dbReference type="GO" id="GO:0006446">
    <property type="term" value="P:regulation of translational initiation"/>
    <property type="evidence" value="ECO:0007669"/>
    <property type="project" value="TreeGrafter"/>
</dbReference>
<dbReference type="Pfam" id="PF01205">
    <property type="entry name" value="Impact_N"/>
    <property type="match status" value="1"/>
</dbReference>
<dbReference type="OrthoDB" id="9813771at2"/>
<dbReference type="InterPro" id="IPR020568">
    <property type="entry name" value="Ribosomal_Su5_D2-typ_SF"/>
</dbReference>
<dbReference type="EMBL" id="WRPM01000102">
    <property type="protein sequence ID" value="MVT27626.1"/>
    <property type="molecule type" value="Genomic_DNA"/>
</dbReference>
<dbReference type="Gene3D" id="3.30.230.30">
    <property type="entry name" value="Impact, N-terminal domain"/>
    <property type="match status" value="1"/>
</dbReference>
<accession>A0A7K1UMG1</accession>
<evidence type="ECO:0000313" key="4">
    <source>
        <dbReference type="Proteomes" id="UP000460157"/>
    </source>
</evidence>
<sequence>MTEARYTVLRPGVRITAQIERKKSRFLTVLERAETTEQAQELVEELRREHHSARHHCSAWAIGPDRRVQRANDDGEPSGTAGAPMLEALTKAQMPSGEQDLSDAVGVVVRWFGGTLLGAGGLVSAYSDSMIAALQQAQAQGAFLSRRRMRLFTLETPFAKAGRWENELRAIGAEVPCTDYAAVPGAAVMQLAVQDEDASVDSLHSRVAALTQGGGQLHPAGTTWVDL</sequence>
<comment type="caution">
    <text evidence="3">The sequence shown here is derived from an EMBL/GenBank/DDBJ whole genome shotgun (WGS) entry which is preliminary data.</text>
</comment>
<dbReference type="SUPFAM" id="SSF54211">
    <property type="entry name" value="Ribosomal protein S5 domain 2-like"/>
    <property type="match status" value="1"/>
</dbReference>
<proteinExistence type="inferred from homology"/>
<gene>
    <name evidence="3" type="ORF">GNZ21_14910</name>
</gene>
<dbReference type="RefSeq" id="WP_157325734.1">
    <property type="nucleotide sequence ID" value="NZ_BMFX01000008.1"/>
</dbReference>
<keyword evidence="4" id="KW-1185">Reference proteome</keyword>
<reference evidence="3 4" key="1">
    <citation type="submission" date="2019-12" db="EMBL/GenBank/DDBJ databases">
        <title>Nesterenkonia muleiensis sp. nov., a novel actinobacterium isolated from sap of Populus euphratica.</title>
        <authorList>
            <person name="Wang R."/>
        </authorList>
    </citation>
    <scope>NUCLEOTIDE SEQUENCE [LARGE SCALE GENOMIC DNA]</scope>
    <source>
        <strain evidence="3 4">F10</strain>
    </source>
</reference>
<dbReference type="PANTHER" id="PTHR16301">
    <property type="entry name" value="IMPACT-RELATED"/>
    <property type="match status" value="1"/>
</dbReference>
<dbReference type="AlphaFoldDB" id="A0A7K1UMG1"/>
<protein>
    <submittedName>
        <fullName evidence="3">YigZ family protein</fullName>
    </submittedName>
</protein>
<name>A0A7K1UMG1_9MICC</name>
<dbReference type="InterPro" id="IPR036956">
    <property type="entry name" value="Impact_N_sf"/>
</dbReference>
<comment type="similarity">
    <text evidence="1">Belongs to the IMPACT family.</text>
</comment>
<dbReference type="InterPro" id="IPR023582">
    <property type="entry name" value="Impact"/>
</dbReference>
<evidence type="ECO:0000259" key="2">
    <source>
        <dbReference type="Pfam" id="PF01205"/>
    </source>
</evidence>
<dbReference type="Proteomes" id="UP000460157">
    <property type="component" value="Unassembled WGS sequence"/>
</dbReference>
<feature type="domain" description="Impact N-terminal" evidence="2">
    <location>
        <begin position="22"/>
        <end position="133"/>
    </location>
</feature>
<dbReference type="InterPro" id="IPR001498">
    <property type="entry name" value="Impact_N"/>
</dbReference>